<dbReference type="EMBL" id="LAHO01000016">
    <property type="protein sequence ID" value="KKO44458.1"/>
    <property type="molecule type" value="Genomic_DNA"/>
</dbReference>
<feature type="binding site" evidence="7">
    <location>
        <position position="107"/>
    </location>
    <ligand>
        <name>Zn(2+)</name>
        <dbReference type="ChEBI" id="CHEBI:29105"/>
    </ligand>
</feature>
<feature type="short sequence motif" description="'KMSKS' region" evidence="7">
    <location>
        <begin position="237"/>
        <end position="241"/>
    </location>
</feature>
<feature type="domain" description="Glutamyl/glutaminyl-tRNA synthetase class Ib catalytic" evidence="9">
    <location>
        <begin position="15"/>
        <end position="115"/>
    </location>
</feature>
<comment type="cofactor">
    <cofactor evidence="7">
        <name>Zn(2+)</name>
        <dbReference type="ChEBI" id="CHEBI:29105"/>
    </cofactor>
    <text evidence="7">Binds 1 zinc ion per subunit.</text>
</comment>
<feature type="binding site" evidence="7">
    <location>
        <position position="181"/>
    </location>
    <ligand>
        <name>L-glutamate</name>
        <dbReference type="ChEBI" id="CHEBI:29985"/>
    </ligand>
</feature>
<evidence type="ECO:0000256" key="5">
    <source>
        <dbReference type="ARBA" id="ARBA00022840"/>
    </source>
</evidence>
<dbReference type="InterPro" id="IPR014729">
    <property type="entry name" value="Rossmann-like_a/b/a_fold"/>
</dbReference>
<dbReference type="SUPFAM" id="SSF52374">
    <property type="entry name" value="Nucleotidylyl transferase"/>
    <property type="match status" value="1"/>
</dbReference>
<keyword evidence="6 7" id="KW-0030">Aminoacyl-tRNA synthetase</keyword>
<dbReference type="PANTHER" id="PTHR43311:SF1">
    <property type="entry name" value="GLUTAMYL-Q TRNA(ASP) SYNTHETASE"/>
    <property type="match status" value="1"/>
</dbReference>
<dbReference type="RefSeq" id="WP_046558636.1">
    <property type="nucleotide sequence ID" value="NZ_LAHO01000016.1"/>
</dbReference>
<reference evidence="10 11" key="1">
    <citation type="submission" date="2015-03" db="EMBL/GenBank/DDBJ databases">
        <title>Draft genome sequences of two protease-producing strains of Arsukibacterium isolated from two cold and alkaline environments.</title>
        <authorList>
            <person name="Lylloff J.E."/>
            <person name="Skov L.B."/>
            <person name="Jepsen M."/>
            <person name="Hallin P.F."/>
            <person name="Sorensen S.J."/>
            <person name="Stougaard P."/>
            <person name="Glaring M.A."/>
        </authorList>
    </citation>
    <scope>NUCLEOTIDE SEQUENCE [LARGE SCALE GENOMIC DNA]</scope>
    <source>
        <strain evidence="10 11">GCM72</strain>
    </source>
</reference>
<evidence type="ECO:0000313" key="10">
    <source>
        <dbReference type="EMBL" id="KKO44458.1"/>
    </source>
</evidence>
<dbReference type="PATRIC" id="fig|336831.14.peg.64"/>
<keyword evidence="11" id="KW-1185">Reference proteome</keyword>
<dbReference type="Proteomes" id="UP000034228">
    <property type="component" value="Unassembled WGS sequence"/>
</dbReference>
<protein>
    <recommendedName>
        <fullName evidence="7">Glutamyl-Q tRNA(Asp) synthetase</fullName>
        <shortName evidence="7">Glu-Q-RSs</shortName>
        <ecNumber evidence="7">6.1.1.-</ecNumber>
    </recommendedName>
</protein>
<dbReference type="GO" id="GO:0004818">
    <property type="term" value="F:glutamate-tRNA ligase activity"/>
    <property type="evidence" value="ECO:0007669"/>
    <property type="project" value="TreeGrafter"/>
</dbReference>
<keyword evidence="8" id="KW-0648">Protein biosynthesis</keyword>
<sequence length="304" mass="33255">MLTLNSQPTAIAVGRFAPSPSGPLHFGSLLAAVGSYLITKQQAGSWLLRIEDIDTPRVRPGADSAIMHALEQHGLLWDGTVIYQSQRLERYNDVFTQLQQRGLLYGCKCSRKQISASGGLYPGTCAALELTPANGELLSWRLHAAGVACHFTDLLLGLQHISPELAREDYILRRRDGLFSYQLAVVVDDLDQGITEVIRGADLLSMTPRQQHLFLLLGATAPRYGHLPLAVTAPGHKLSKQNHATALHNWPVSYTMARALAILGLLLPPDLQQAPPVEQLAYALLHWRPADIPAAREVLTSDFG</sequence>
<dbReference type="GO" id="GO:0006424">
    <property type="term" value="P:glutamyl-tRNA aminoacylation"/>
    <property type="evidence" value="ECO:0007669"/>
    <property type="project" value="InterPro"/>
</dbReference>
<dbReference type="NCBIfam" id="TIGR03838">
    <property type="entry name" value="queuosine_YadB"/>
    <property type="match status" value="1"/>
</dbReference>
<evidence type="ECO:0000256" key="1">
    <source>
        <dbReference type="ARBA" id="ARBA00022598"/>
    </source>
</evidence>
<keyword evidence="2 7" id="KW-0479">Metal-binding</keyword>
<feature type="binding site" evidence="7">
    <location>
        <position position="240"/>
    </location>
    <ligand>
        <name>ATP</name>
        <dbReference type="ChEBI" id="CHEBI:30616"/>
    </ligand>
</feature>
<organism evidence="10 11">
    <name type="scientific">Arsukibacterium ikkense</name>
    <dbReference type="NCBI Taxonomy" id="336831"/>
    <lineage>
        <taxon>Bacteria</taxon>
        <taxon>Pseudomonadati</taxon>
        <taxon>Pseudomonadota</taxon>
        <taxon>Gammaproteobacteria</taxon>
        <taxon>Chromatiales</taxon>
        <taxon>Chromatiaceae</taxon>
        <taxon>Arsukibacterium</taxon>
    </lineage>
</organism>
<comment type="similarity">
    <text evidence="7">Belongs to the class-I aminoacyl-tRNA synthetase family. GluQ subfamily.</text>
</comment>
<evidence type="ECO:0000256" key="3">
    <source>
        <dbReference type="ARBA" id="ARBA00022741"/>
    </source>
</evidence>
<dbReference type="InterPro" id="IPR000924">
    <property type="entry name" value="Glu/Gln-tRNA-synth"/>
</dbReference>
<comment type="function">
    <text evidence="7">Catalyzes the tRNA-independent activation of glutamate in presence of ATP and the subsequent transfer of glutamate onto a tRNA(Asp). Glutamate is transferred on the 2-amino-5-(4,5-dihydroxy-2-cyclopenten-1-yl) moiety of the queuosine in the wobble position of the QUC anticodon.</text>
</comment>
<dbReference type="Pfam" id="PF00749">
    <property type="entry name" value="tRNA-synt_1c"/>
    <property type="match status" value="2"/>
</dbReference>
<evidence type="ECO:0000259" key="9">
    <source>
        <dbReference type="Pfam" id="PF00749"/>
    </source>
</evidence>
<dbReference type="STRING" id="336831.WG68_15500"/>
<dbReference type="InterPro" id="IPR022380">
    <property type="entry name" value="Glu-Q_tRNA(Asp)_Synthase"/>
</dbReference>
<dbReference type="OrthoDB" id="9807503at2"/>
<evidence type="ECO:0000256" key="4">
    <source>
        <dbReference type="ARBA" id="ARBA00022833"/>
    </source>
</evidence>
<comment type="caution">
    <text evidence="10">The sequence shown here is derived from an EMBL/GenBank/DDBJ whole genome shotgun (WGS) entry which is preliminary data.</text>
</comment>
<gene>
    <name evidence="7" type="primary">gluQ</name>
    <name evidence="10" type="ORF">WG68_15500</name>
</gene>
<keyword evidence="1 7" id="KW-0436">Ligase</keyword>
<keyword evidence="5 7" id="KW-0067">ATP-binding</keyword>
<dbReference type="InterPro" id="IPR049940">
    <property type="entry name" value="GluQ/Sye"/>
</dbReference>
<evidence type="ECO:0000313" key="11">
    <source>
        <dbReference type="Proteomes" id="UP000034228"/>
    </source>
</evidence>
<dbReference type="GO" id="GO:0005829">
    <property type="term" value="C:cytosol"/>
    <property type="evidence" value="ECO:0007669"/>
    <property type="project" value="TreeGrafter"/>
</dbReference>
<evidence type="ECO:0000256" key="6">
    <source>
        <dbReference type="ARBA" id="ARBA00023146"/>
    </source>
</evidence>
<dbReference type="HAMAP" id="MF_01428">
    <property type="entry name" value="Glu_Q_tRNA_synth"/>
    <property type="match status" value="1"/>
</dbReference>
<keyword evidence="4 7" id="KW-0862">Zinc</keyword>
<dbReference type="PANTHER" id="PTHR43311">
    <property type="entry name" value="GLUTAMATE--TRNA LIGASE"/>
    <property type="match status" value="1"/>
</dbReference>
<dbReference type="NCBIfam" id="NF004314">
    <property type="entry name" value="PRK05710.1-3"/>
    <property type="match status" value="1"/>
</dbReference>
<feature type="binding site" evidence="7">
    <location>
        <position position="125"/>
    </location>
    <ligand>
        <name>Zn(2+)</name>
        <dbReference type="ChEBI" id="CHEBI:29105"/>
    </ligand>
</feature>
<feature type="domain" description="Glutamyl/glutaminyl-tRNA synthetase class Ib catalytic" evidence="9">
    <location>
        <begin position="149"/>
        <end position="246"/>
    </location>
</feature>
<dbReference type="PRINTS" id="PR00987">
    <property type="entry name" value="TRNASYNTHGLU"/>
</dbReference>
<feature type="binding site" evidence="7">
    <location>
        <position position="51"/>
    </location>
    <ligand>
        <name>L-glutamate</name>
        <dbReference type="ChEBI" id="CHEBI:29985"/>
    </ligand>
</feature>
<feature type="binding site" evidence="7">
    <location>
        <begin position="15"/>
        <end position="19"/>
    </location>
    <ligand>
        <name>L-glutamate</name>
        <dbReference type="ChEBI" id="CHEBI:29985"/>
    </ligand>
</feature>
<dbReference type="GO" id="GO:0005524">
    <property type="term" value="F:ATP binding"/>
    <property type="evidence" value="ECO:0007669"/>
    <property type="project" value="UniProtKB-KW"/>
</dbReference>
<feature type="binding site" evidence="7">
    <location>
        <position position="121"/>
    </location>
    <ligand>
        <name>Zn(2+)</name>
        <dbReference type="ChEBI" id="CHEBI:29105"/>
    </ligand>
</feature>
<evidence type="ECO:0000256" key="8">
    <source>
        <dbReference type="RuleBase" id="RU363037"/>
    </source>
</evidence>
<dbReference type="Gene3D" id="3.40.50.620">
    <property type="entry name" value="HUPs"/>
    <property type="match status" value="1"/>
</dbReference>
<dbReference type="AlphaFoldDB" id="A0A0M2V5K2"/>
<dbReference type="InterPro" id="IPR020058">
    <property type="entry name" value="Glu/Gln-tRNA-synth_Ib_cat-dom"/>
</dbReference>
<dbReference type="GO" id="GO:0006400">
    <property type="term" value="P:tRNA modification"/>
    <property type="evidence" value="ECO:0007669"/>
    <property type="project" value="InterPro"/>
</dbReference>
<dbReference type="EC" id="6.1.1.-" evidence="7"/>
<dbReference type="GO" id="GO:0008270">
    <property type="term" value="F:zinc ion binding"/>
    <property type="evidence" value="ECO:0007669"/>
    <property type="project" value="UniProtKB-UniRule"/>
</dbReference>
<proteinExistence type="inferred from homology"/>
<name>A0A0M2V5K2_9GAMM</name>
<keyword evidence="3 7" id="KW-0547">Nucleotide-binding</keyword>
<feature type="short sequence motif" description="'HIGH' region" evidence="7">
    <location>
        <begin position="18"/>
        <end position="28"/>
    </location>
</feature>
<evidence type="ECO:0000256" key="7">
    <source>
        <dbReference type="HAMAP-Rule" id="MF_01428"/>
    </source>
</evidence>
<feature type="binding site" evidence="7">
    <location>
        <position position="109"/>
    </location>
    <ligand>
        <name>Zn(2+)</name>
        <dbReference type="ChEBI" id="CHEBI:29105"/>
    </ligand>
</feature>
<evidence type="ECO:0000256" key="2">
    <source>
        <dbReference type="ARBA" id="ARBA00022723"/>
    </source>
</evidence>
<feature type="binding site" evidence="7">
    <location>
        <position position="199"/>
    </location>
    <ligand>
        <name>L-glutamate</name>
        <dbReference type="ChEBI" id="CHEBI:29985"/>
    </ligand>
</feature>
<accession>A0A0M2V5K2</accession>